<organism evidence="1">
    <name type="scientific">marine sediment metagenome</name>
    <dbReference type="NCBI Taxonomy" id="412755"/>
    <lineage>
        <taxon>unclassified sequences</taxon>
        <taxon>metagenomes</taxon>
        <taxon>ecological metagenomes</taxon>
    </lineage>
</organism>
<accession>A0A0F9NEW1</accession>
<evidence type="ECO:0000313" key="1">
    <source>
        <dbReference type="EMBL" id="KKN16494.1"/>
    </source>
</evidence>
<reference evidence="1" key="1">
    <citation type="journal article" date="2015" name="Nature">
        <title>Complex archaea that bridge the gap between prokaryotes and eukaryotes.</title>
        <authorList>
            <person name="Spang A."/>
            <person name="Saw J.H."/>
            <person name="Jorgensen S.L."/>
            <person name="Zaremba-Niedzwiedzka K."/>
            <person name="Martijn J."/>
            <person name="Lind A.E."/>
            <person name="van Eijk R."/>
            <person name="Schleper C."/>
            <person name="Guy L."/>
            <person name="Ettema T.J."/>
        </authorList>
    </citation>
    <scope>NUCLEOTIDE SEQUENCE</scope>
</reference>
<dbReference type="AlphaFoldDB" id="A0A0F9NEW1"/>
<name>A0A0F9NEW1_9ZZZZ</name>
<protein>
    <submittedName>
        <fullName evidence="1">Uncharacterized protein</fullName>
    </submittedName>
</protein>
<dbReference type="EMBL" id="LAZR01003609">
    <property type="protein sequence ID" value="KKN16494.1"/>
    <property type="molecule type" value="Genomic_DNA"/>
</dbReference>
<gene>
    <name evidence="1" type="ORF">LCGC14_0975290</name>
</gene>
<sequence>MKKGIAVCIMVFFGLMWSATAFSNQYDFRKTNWGMSREEVAGAEDALELQYGDSPFPGESYEAKVGGLDCYINYYYIGDKLTSADYEFSYEATLEYLCINNYRHLKEKLMEKYGKAIEDQDIWIDDLYEDDPKNWGRAVTQNHLLRYAQWETPNTRITIVLGGGEYGNIPLKIKYRSQQIKEFEEEFTAKEILEVF</sequence>
<comment type="caution">
    <text evidence="1">The sequence shown here is derived from an EMBL/GenBank/DDBJ whole genome shotgun (WGS) entry which is preliminary data.</text>
</comment>
<proteinExistence type="predicted"/>